<organism evidence="2 3">
    <name type="scientific">Devosia nanyangense</name>
    <dbReference type="NCBI Taxonomy" id="1228055"/>
    <lineage>
        <taxon>Bacteria</taxon>
        <taxon>Pseudomonadati</taxon>
        <taxon>Pseudomonadota</taxon>
        <taxon>Alphaproteobacteria</taxon>
        <taxon>Hyphomicrobiales</taxon>
        <taxon>Devosiaceae</taxon>
        <taxon>Devosia</taxon>
    </lineage>
</organism>
<dbReference type="GO" id="GO:0016787">
    <property type="term" value="F:hydrolase activity"/>
    <property type="evidence" value="ECO:0007669"/>
    <property type="project" value="UniProtKB-KW"/>
</dbReference>
<dbReference type="InterPro" id="IPR000639">
    <property type="entry name" value="Epox_hydrolase-like"/>
</dbReference>
<dbReference type="Proteomes" id="UP000782610">
    <property type="component" value="Unassembled WGS sequence"/>
</dbReference>
<proteinExistence type="predicted"/>
<dbReference type="SUPFAM" id="SSF53474">
    <property type="entry name" value="alpha/beta-Hydrolases"/>
    <property type="match status" value="1"/>
</dbReference>
<feature type="domain" description="AB hydrolase-1" evidence="1">
    <location>
        <begin position="20"/>
        <end position="160"/>
    </location>
</feature>
<comment type="caution">
    <text evidence="2">The sequence shown here is derived from an EMBL/GenBank/DDBJ whole genome shotgun (WGS) entry which is preliminary data.</text>
</comment>
<sequence length="258" mass="27444">MPQFDHDGASLHYEIRGEGPPLLLIAGIASDGASWGPLLPLLPGRQLILIDNRGSGQSKVAGPIEVDQMAGDCAALLDHLGLEAVDVVGHSLGGTIGLMLASDHPGRVKRLVTMTSGSISAASRVLFHDMARLYFTMVPEDWFRLLFQWLFSDPFFADEANVSAAAAASTGYAFRQSPGDFARQVAAIDRVGSLDLSRVACPVLAISAERDLLAPERAVAELHRAVPDLRYATIAGAAHSVHWERPAEVAAAINGFLS</sequence>
<dbReference type="PRINTS" id="PR00412">
    <property type="entry name" value="EPOXHYDRLASE"/>
</dbReference>
<dbReference type="Gene3D" id="3.40.50.1820">
    <property type="entry name" value="alpha/beta hydrolase"/>
    <property type="match status" value="1"/>
</dbReference>
<keyword evidence="2" id="KW-0378">Hydrolase</keyword>
<dbReference type="Pfam" id="PF00561">
    <property type="entry name" value="Abhydrolase_1"/>
    <property type="match status" value="1"/>
</dbReference>
<protein>
    <submittedName>
        <fullName evidence="2">Alpha/beta fold hydrolase</fullName>
    </submittedName>
</protein>
<dbReference type="AlphaFoldDB" id="A0A933NXJ3"/>
<evidence type="ECO:0000313" key="3">
    <source>
        <dbReference type="Proteomes" id="UP000782610"/>
    </source>
</evidence>
<dbReference type="PRINTS" id="PR00111">
    <property type="entry name" value="ABHYDROLASE"/>
</dbReference>
<dbReference type="EMBL" id="JACRAF010000041">
    <property type="protein sequence ID" value="MBI4922999.1"/>
    <property type="molecule type" value="Genomic_DNA"/>
</dbReference>
<dbReference type="InterPro" id="IPR029058">
    <property type="entry name" value="AB_hydrolase_fold"/>
</dbReference>
<gene>
    <name evidence="2" type="ORF">HY834_14740</name>
</gene>
<accession>A0A933NXJ3</accession>
<name>A0A933NXJ3_9HYPH</name>
<dbReference type="InterPro" id="IPR050266">
    <property type="entry name" value="AB_hydrolase_sf"/>
</dbReference>
<dbReference type="InterPro" id="IPR000073">
    <property type="entry name" value="AB_hydrolase_1"/>
</dbReference>
<reference evidence="2" key="1">
    <citation type="submission" date="2020-07" db="EMBL/GenBank/DDBJ databases">
        <title>Huge and variable diversity of episymbiotic CPR bacteria and DPANN archaea in groundwater ecosystems.</title>
        <authorList>
            <person name="He C.Y."/>
            <person name="Keren R."/>
            <person name="Whittaker M."/>
            <person name="Farag I.F."/>
            <person name="Doudna J."/>
            <person name="Cate J.H.D."/>
            <person name="Banfield J.F."/>
        </authorList>
    </citation>
    <scope>NUCLEOTIDE SEQUENCE</scope>
    <source>
        <strain evidence="2">NC_groundwater_1586_Pr3_B-0.1um_66_15</strain>
    </source>
</reference>
<evidence type="ECO:0000313" key="2">
    <source>
        <dbReference type="EMBL" id="MBI4922999.1"/>
    </source>
</evidence>
<evidence type="ECO:0000259" key="1">
    <source>
        <dbReference type="Pfam" id="PF00561"/>
    </source>
</evidence>
<dbReference type="PANTHER" id="PTHR43798">
    <property type="entry name" value="MONOACYLGLYCEROL LIPASE"/>
    <property type="match status" value="1"/>
</dbReference>